<accession>Q2VKH8</accession>
<gene>
    <name evidence="1" type="primary">Acp16a</name>
</gene>
<protein>
    <submittedName>
        <fullName evidence="1">Acp16a</fullName>
    </submittedName>
</protein>
<organism evidence="1">
    <name type="scientific">Drosophila mojavensis</name>
    <name type="common">Fruit fly</name>
    <dbReference type="NCBI Taxonomy" id="7230"/>
    <lineage>
        <taxon>Eukaryota</taxon>
        <taxon>Metazoa</taxon>
        <taxon>Ecdysozoa</taxon>
        <taxon>Arthropoda</taxon>
        <taxon>Hexapoda</taxon>
        <taxon>Insecta</taxon>
        <taxon>Pterygota</taxon>
        <taxon>Neoptera</taxon>
        <taxon>Endopterygota</taxon>
        <taxon>Diptera</taxon>
        <taxon>Brachycera</taxon>
        <taxon>Muscomorpha</taxon>
        <taxon>Ephydroidea</taxon>
        <taxon>Drosophilidae</taxon>
        <taxon>Drosophila</taxon>
    </lineage>
</organism>
<name>Q2VKH8_DROMO</name>
<dbReference type="EMBL" id="DQ079193">
    <property type="protein sequence ID" value="AAZ42677.1"/>
    <property type="molecule type" value="Genomic_DNA"/>
</dbReference>
<proteinExistence type="predicted"/>
<evidence type="ECO:0000313" key="1">
    <source>
        <dbReference type="EMBL" id="AAZ42677.1"/>
    </source>
</evidence>
<dbReference type="AlphaFoldDB" id="Q2VKH8"/>
<sequence length="59" mass="6652">LLLPFLMAIAERTGQFLPSVSADEYPLRQSYLPTCCPYCLLPMCAPTTEHFELPEGYVN</sequence>
<feature type="non-terminal residue" evidence="1">
    <location>
        <position position="1"/>
    </location>
</feature>
<reference evidence="1" key="1">
    <citation type="journal article" date="2005" name="Genetics">
        <title>Molecular population genetics of accessory gland protein genes and testis-expressed genes in Drosophila mojavensis and D. arizonae.</title>
        <authorList>
            <person name="Wagstaff B.J."/>
            <person name="Begun D.J."/>
        </authorList>
    </citation>
    <scope>NUCLEOTIDE SEQUENCE</scope>
    <source>
        <strain evidence="1">15081-1351.09</strain>
    </source>
</reference>